<dbReference type="PANTHER" id="PTHR42924:SF3">
    <property type="entry name" value="POLYMERASE_HISTIDINOL PHOSPHATASE N-TERMINAL DOMAIN-CONTAINING PROTEIN"/>
    <property type="match status" value="1"/>
</dbReference>
<dbReference type="Proteomes" id="UP000886887">
    <property type="component" value="Unassembled WGS sequence"/>
</dbReference>
<reference evidence="2" key="2">
    <citation type="journal article" date="2021" name="PeerJ">
        <title>Extensive microbial diversity within the chicken gut microbiome revealed by metagenomics and culture.</title>
        <authorList>
            <person name="Gilroy R."/>
            <person name="Ravi A."/>
            <person name="Getino M."/>
            <person name="Pursley I."/>
            <person name="Horton D.L."/>
            <person name="Alikhan N.F."/>
            <person name="Baker D."/>
            <person name="Gharbi K."/>
            <person name="Hall N."/>
            <person name="Watson M."/>
            <person name="Adriaenssens E.M."/>
            <person name="Foster-Nyarko E."/>
            <person name="Jarju S."/>
            <person name="Secka A."/>
            <person name="Antonio M."/>
            <person name="Oren A."/>
            <person name="Chaudhuri R.R."/>
            <person name="La Ragione R."/>
            <person name="Hildebrand F."/>
            <person name="Pallen M.J."/>
        </authorList>
    </citation>
    <scope>NUCLEOTIDE SEQUENCE</scope>
    <source>
        <strain evidence="2">ChiSxjej2B14-6234</strain>
    </source>
</reference>
<dbReference type="EMBL" id="DVFJ01000001">
    <property type="protein sequence ID" value="HIQ70661.1"/>
    <property type="molecule type" value="Genomic_DNA"/>
</dbReference>
<organism evidence="2 3">
    <name type="scientific">Candidatus Onthenecus intestinigallinarum</name>
    <dbReference type="NCBI Taxonomy" id="2840875"/>
    <lineage>
        <taxon>Bacteria</taxon>
        <taxon>Bacillati</taxon>
        <taxon>Bacillota</taxon>
        <taxon>Clostridia</taxon>
        <taxon>Eubacteriales</taxon>
        <taxon>Candidatus Onthenecus</taxon>
    </lineage>
</organism>
<evidence type="ECO:0000313" key="2">
    <source>
        <dbReference type="EMBL" id="HIQ70661.1"/>
    </source>
</evidence>
<evidence type="ECO:0000259" key="1">
    <source>
        <dbReference type="SMART" id="SM00481"/>
    </source>
</evidence>
<evidence type="ECO:0000313" key="3">
    <source>
        <dbReference type="Proteomes" id="UP000886887"/>
    </source>
</evidence>
<dbReference type="InterPro" id="IPR016195">
    <property type="entry name" value="Pol/histidinol_Pase-like"/>
</dbReference>
<dbReference type="SMART" id="SM00481">
    <property type="entry name" value="POLIIIAc"/>
    <property type="match status" value="1"/>
</dbReference>
<dbReference type="PANTHER" id="PTHR42924">
    <property type="entry name" value="EXONUCLEASE"/>
    <property type="match status" value="1"/>
</dbReference>
<dbReference type="SUPFAM" id="SSF89550">
    <property type="entry name" value="PHP domain-like"/>
    <property type="match status" value="1"/>
</dbReference>
<dbReference type="Gene3D" id="3.20.20.140">
    <property type="entry name" value="Metal-dependent hydrolases"/>
    <property type="match status" value="1"/>
</dbReference>
<comment type="caution">
    <text evidence="2">The sequence shown here is derived from an EMBL/GenBank/DDBJ whole genome shotgun (WGS) entry which is preliminary data.</text>
</comment>
<reference evidence="2" key="1">
    <citation type="submission" date="2020-10" db="EMBL/GenBank/DDBJ databases">
        <authorList>
            <person name="Gilroy R."/>
        </authorList>
    </citation>
    <scope>NUCLEOTIDE SEQUENCE</scope>
    <source>
        <strain evidence="2">ChiSxjej2B14-6234</strain>
    </source>
</reference>
<dbReference type="InterPro" id="IPR003141">
    <property type="entry name" value="Pol/His_phosphatase_N"/>
</dbReference>
<name>A0A9D0Z7K1_9FIRM</name>
<proteinExistence type="predicted"/>
<protein>
    <submittedName>
        <fullName evidence="2">CehA/McbA family metallohydrolase</fullName>
    </submittedName>
</protein>
<sequence>MIRQEAFAHPQWGWLKTSLHTHTTRSDGPFTPEETLRLYARMGYDAVALTDHRIYNRRAFAPETGVLVLPGIETDGGGRGAARGTCFHTVGIGGMGDGGFAQDERVPTLPADGPAGYQPMIDQMRAQDNFVIYAHPQWSRTPARAFEGLTGLDAMEIWNTGCAMENDMDVDNGFLWDELLRAGRRVWAVATDDGHSPDRLGGGWVMVNAHKDADDVLRALRAGAFYASCGPEIHDFYVQDGRAVVTCSPAAYVLFAGTHRPWWVKAAAPQGPTTQAVFPLEGDDLPGAFVRAVVVDAQGRRAWTNPIFL</sequence>
<dbReference type="NCBIfam" id="NF038032">
    <property type="entry name" value="CehA_McbA_metalo"/>
    <property type="match status" value="1"/>
</dbReference>
<gene>
    <name evidence="2" type="ORF">IAB73_00370</name>
</gene>
<dbReference type="GO" id="GO:0035312">
    <property type="term" value="F:5'-3' DNA exonuclease activity"/>
    <property type="evidence" value="ECO:0007669"/>
    <property type="project" value="TreeGrafter"/>
</dbReference>
<dbReference type="AlphaFoldDB" id="A0A9D0Z7K1"/>
<feature type="domain" description="Polymerase/histidinol phosphatase N-terminal" evidence="1">
    <location>
        <begin position="17"/>
        <end position="78"/>
    </location>
</feature>
<dbReference type="InterPro" id="IPR052018">
    <property type="entry name" value="PHP_domain"/>
</dbReference>
<accession>A0A9D0Z7K1</accession>
<dbReference type="GO" id="GO:0004534">
    <property type="term" value="F:5'-3' RNA exonuclease activity"/>
    <property type="evidence" value="ECO:0007669"/>
    <property type="project" value="TreeGrafter"/>
</dbReference>